<keyword evidence="2" id="KW-1133">Transmembrane helix</keyword>
<comment type="caution">
    <text evidence="4">The sequence shown here is derived from an EMBL/GenBank/DDBJ whole genome shotgun (WGS) entry which is preliminary data.</text>
</comment>
<dbReference type="Pfam" id="PF14257">
    <property type="entry name" value="DUF4349"/>
    <property type="match status" value="1"/>
</dbReference>
<evidence type="ECO:0000313" key="4">
    <source>
        <dbReference type="EMBL" id="GAG60877.1"/>
    </source>
</evidence>
<evidence type="ECO:0000256" key="1">
    <source>
        <dbReference type="SAM" id="Coils"/>
    </source>
</evidence>
<keyword evidence="2" id="KW-0472">Membrane</keyword>
<sequence length="209" mass="23772">KTGSMTLEVEDIAETMDKVAEMADELTGYVVSSYKYEYERRVEGRIIIRVPFERFEEAFARLRQLAIAVPYETTTATDVTEEYVDLEARLSNLLATEAQYLALMEEAENVEEMLMVQKELSKVRGEIEQIEGRMKYLEQTSETSLIEVNLQETKGLAEPWSASAALKSAVRGLTTFGRGLATVLIWLGIFCWAWVPPLVIWLRNIMSIS</sequence>
<keyword evidence="2" id="KW-0812">Transmembrane</keyword>
<proteinExistence type="predicted"/>
<reference evidence="4" key="1">
    <citation type="journal article" date="2014" name="Front. Microbiol.">
        <title>High frequency of phylogenetically diverse reductive dehalogenase-homologous genes in deep subseafloor sedimentary metagenomes.</title>
        <authorList>
            <person name="Kawai M."/>
            <person name="Futagami T."/>
            <person name="Toyoda A."/>
            <person name="Takaki Y."/>
            <person name="Nishi S."/>
            <person name="Hori S."/>
            <person name="Arai W."/>
            <person name="Tsubouchi T."/>
            <person name="Morono Y."/>
            <person name="Uchiyama I."/>
            <person name="Ito T."/>
            <person name="Fujiyama A."/>
            <person name="Inagaki F."/>
            <person name="Takami H."/>
        </authorList>
    </citation>
    <scope>NUCLEOTIDE SEQUENCE</scope>
    <source>
        <strain evidence="4">Expedition CK06-06</strain>
    </source>
</reference>
<feature type="non-terminal residue" evidence="4">
    <location>
        <position position="1"/>
    </location>
</feature>
<dbReference type="InterPro" id="IPR025645">
    <property type="entry name" value="DUF4349"/>
</dbReference>
<gene>
    <name evidence="4" type="ORF">S01H4_14346</name>
</gene>
<evidence type="ECO:0000259" key="3">
    <source>
        <dbReference type="Pfam" id="PF14257"/>
    </source>
</evidence>
<name>X0ZS64_9ZZZZ</name>
<organism evidence="4">
    <name type="scientific">marine sediment metagenome</name>
    <dbReference type="NCBI Taxonomy" id="412755"/>
    <lineage>
        <taxon>unclassified sequences</taxon>
        <taxon>metagenomes</taxon>
        <taxon>ecological metagenomes</taxon>
    </lineage>
</organism>
<feature type="coiled-coil region" evidence="1">
    <location>
        <begin position="76"/>
        <end position="140"/>
    </location>
</feature>
<accession>X0ZS64</accession>
<keyword evidence="1" id="KW-0175">Coiled coil</keyword>
<dbReference type="EMBL" id="BART01006293">
    <property type="protein sequence ID" value="GAG60877.1"/>
    <property type="molecule type" value="Genomic_DNA"/>
</dbReference>
<dbReference type="AlphaFoldDB" id="X0ZS64"/>
<protein>
    <recommendedName>
        <fullName evidence="3">DUF4349 domain-containing protein</fullName>
    </recommendedName>
</protein>
<feature type="domain" description="DUF4349" evidence="3">
    <location>
        <begin position="1"/>
        <end position="200"/>
    </location>
</feature>
<feature type="transmembrane region" description="Helical" evidence="2">
    <location>
        <begin position="183"/>
        <end position="202"/>
    </location>
</feature>
<evidence type="ECO:0000256" key="2">
    <source>
        <dbReference type="SAM" id="Phobius"/>
    </source>
</evidence>